<reference evidence="1" key="1">
    <citation type="journal article" date="2015" name="Nature">
        <title>Complex archaea that bridge the gap between prokaryotes and eukaryotes.</title>
        <authorList>
            <person name="Spang A."/>
            <person name="Saw J.H."/>
            <person name="Jorgensen S.L."/>
            <person name="Zaremba-Niedzwiedzka K."/>
            <person name="Martijn J."/>
            <person name="Lind A.E."/>
            <person name="van Eijk R."/>
            <person name="Schleper C."/>
            <person name="Guy L."/>
            <person name="Ettema T.J."/>
        </authorList>
    </citation>
    <scope>NUCLEOTIDE SEQUENCE</scope>
</reference>
<accession>A0A0F9XHJ7</accession>
<proteinExistence type="predicted"/>
<organism evidence="1">
    <name type="scientific">marine sediment metagenome</name>
    <dbReference type="NCBI Taxonomy" id="412755"/>
    <lineage>
        <taxon>unclassified sequences</taxon>
        <taxon>metagenomes</taxon>
        <taxon>ecological metagenomes</taxon>
    </lineage>
</organism>
<comment type="caution">
    <text evidence="1">The sequence shown here is derived from an EMBL/GenBank/DDBJ whole genome shotgun (WGS) entry which is preliminary data.</text>
</comment>
<dbReference type="AlphaFoldDB" id="A0A0F9XHJ7"/>
<evidence type="ECO:0000313" key="1">
    <source>
        <dbReference type="EMBL" id="KKN98536.1"/>
    </source>
</evidence>
<sequence>MSVEERIREITDNPALSAISEMIIWGESDEGIRCVLIREGTNPPEVFCDQFEIYKHFRKREPTPFPSDGVLQDILLTTYIEHIHLAMMLGNITGELDV</sequence>
<gene>
    <name evidence="1" type="ORF">LCGC14_0146470</name>
</gene>
<name>A0A0F9XHJ7_9ZZZZ</name>
<dbReference type="EMBL" id="LAZR01000051">
    <property type="protein sequence ID" value="KKN98536.1"/>
    <property type="molecule type" value="Genomic_DNA"/>
</dbReference>
<protein>
    <submittedName>
        <fullName evidence="1">Uncharacterized protein</fullName>
    </submittedName>
</protein>